<feature type="region of interest" description="Disordered" evidence="1">
    <location>
        <begin position="136"/>
        <end position="205"/>
    </location>
</feature>
<evidence type="ECO:0000313" key="2">
    <source>
        <dbReference type="EMBL" id="KAJ4387658.1"/>
    </source>
</evidence>
<feature type="region of interest" description="Disordered" evidence="1">
    <location>
        <begin position="371"/>
        <end position="394"/>
    </location>
</feature>
<organism evidence="2 3">
    <name type="scientific">Gnomoniopsis smithogilvyi</name>
    <dbReference type="NCBI Taxonomy" id="1191159"/>
    <lineage>
        <taxon>Eukaryota</taxon>
        <taxon>Fungi</taxon>
        <taxon>Dikarya</taxon>
        <taxon>Ascomycota</taxon>
        <taxon>Pezizomycotina</taxon>
        <taxon>Sordariomycetes</taxon>
        <taxon>Sordariomycetidae</taxon>
        <taxon>Diaporthales</taxon>
        <taxon>Gnomoniaceae</taxon>
        <taxon>Gnomoniopsis</taxon>
    </lineage>
</organism>
<feature type="region of interest" description="Disordered" evidence="1">
    <location>
        <begin position="92"/>
        <end position="122"/>
    </location>
</feature>
<dbReference type="Proteomes" id="UP001140453">
    <property type="component" value="Unassembled WGS sequence"/>
</dbReference>
<feature type="compositionally biased region" description="Basic and acidic residues" evidence="1">
    <location>
        <begin position="43"/>
        <end position="55"/>
    </location>
</feature>
<feature type="compositionally biased region" description="Polar residues" evidence="1">
    <location>
        <begin position="246"/>
        <end position="258"/>
    </location>
</feature>
<evidence type="ECO:0000313" key="3">
    <source>
        <dbReference type="Proteomes" id="UP001140453"/>
    </source>
</evidence>
<feature type="compositionally biased region" description="Polar residues" evidence="1">
    <location>
        <begin position="106"/>
        <end position="117"/>
    </location>
</feature>
<accession>A0A9W8YML0</accession>
<name>A0A9W8YML0_9PEZI</name>
<gene>
    <name evidence="2" type="ORF">N0V93_008255</name>
</gene>
<comment type="caution">
    <text evidence="2">The sequence shown here is derived from an EMBL/GenBank/DDBJ whole genome shotgun (WGS) entry which is preliminary data.</text>
</comment>
<dbReference type="AlphaFoldDB" id="A0A9W8YML0"/>
<dbReference type="EMBL" id="JAPEVB010000005">
    <property type="protein sequence ID" value="KAJ4387658.1"/>
    <property type="molecule type" value="Genomic_DNA"/>
</dbReference>
<feature type="compositionally biased region" description="Polar residues" evidence="1">
    <location>
        <begin position="378"/>
        <end position="394"/>
    </location>
</feature>
<proteinExistence type="predicted"/>
<feature type="region of interest" description="Disordered" evidence="1">
    <location>
        <begin position="240"/>
        <end position="295"/>
    </location>
</feature>
<keyword evidence="3" id="KW-1185">Reference proteome</keyword>
<evidence type="ECO:0000256" key="1">
    <source>
        <dbReference type="SAM" id="MobiDB-lite"/>
    </source>
</evidence>
<sequence>MDNPLLRPSAQSLQKPQVFMKVEFGVSWTGQHPPRRRGFEYKSRALRERNPEFPRHVPAPTTNYLASSSAQPFPQNEAVPQLYVQHAPQYQAQRSYMDQPRDQPRETQLSQHYSTSHLMPEPVEPVRGRARHIEAIPEPPPLGLCPEEQRTPSSGARQERGSSAPPPLSENHWDVVQQDGSAPCTGGPLGHHALAEERPTSNVWKDLPEVPTRFRLGEDGMPWDGAWTFPMGFEPYFEPDPYLRSDSAQSSPKATSTRHSQERARALPEPSYGSDSARTRSPVLSSPARVDDSTQRRNLEALGSAMMTVDNGFENQWWNQDERGERRQLAALHPPPATAKQVEEQMALGWVGALLPSTGPGDTLTSRRMSLVGGRGNDSVTSPESSSGGGRTYNNVIVSPVSSFSGPASNLSRSLSTRSDELYFGGRWA</sequence>
<dbReference type="OrthoDB" id="5207413at2759"/>
<protein>
    <submittedName>
        <fullName evidence="2">Uncharacterized protein</fullName>
    </submittedName>
</protein>
<feature type="compositionally biased region" description="Polar residues" evidence="1">
    <location>
        <begin position="60"/>
        <end position="74"/>
    </location>
</feature>
<feature type="region of interest" description="Disordered" evidence="1">
    <location>
        <begin position="43"/>
        <end position="78"/>
    </location>
</feature>
<reference evidence="2" key="1">
    <citation type="submission" date="2022-10" db="EMBL/GenBank/DDBJ databases">
        <title>Tapping the CABI collections for fungal endophytes: first genome assemblies for Collariella, Neodidymelliopsis, Ascochyta clinopodiicola, Didymella pomorum, Didymosphaeria variabile, Neocosmospora piperis and Neocucurbitaria cava.</title>
        <authorList>
            <person name="Hill R."/>
        </authorList>
    </citation>
    <scope>NUCLEOTIDE SEQUENCE</scope>
    <source>
        <strain evidence="2">IMI 355082</strain>
    </source>
</reference>